<proteinExistence type="predicted"/>
<keyword evidence="1" id="KW-0812">Transmembrane</keyword>
<reference evidence="2 3" key="1">
    <citation type="submission" date="2019-04" db="EMBL/GenBank/DDBJ databases">
        <title>Natronospirillum operosus gen. nov., sp. nov., a haloalkaliphilic satellite isolated from decaying biomass of laboratory culture of cyanobacterium Geitlerinema sp. and proposal of Natronospirillaceae fam. nov. and Saccharospirillaceae fam. nov.</title>
        <authorList>
            <person name="Kevbrin V."/>
            <person name="Boltyanskaya Y."/>
            <person name="Koziaeva V."/>
            <person name="Grouzdev D.S."/>
            <person name="Park M."/>
            <person name="Cho J."/>
        </authorList>
    </citation>
    <scope>NUCLEOTIDE SEQUENCE [LARGE SCALE GENOMIC DNA]</scope>
    <source>
        <strain evidence="2 3">G-116</strain>
    </source>
</reference>
<evidence type="ECO:0000313" key="2">
    <source>
        <dbReference type="EMBL" id="TGG95421.1"/>
    </source>
</evidence>
<dbReference type="EMBL" id="SRMF01000001">
    <property type="protein sequence ID" value="TGG95421.1"/>
    <property type="molecule type" value="Genomic_DNA"/>
</dbReference>
<feature type="transmembrane region" description="Helical" evidence="1">
    <location>
        <begin position="6"/>
        <end position="27"/>
    </location>
</feature>
<sequence length="158" mass="17317">MHIRNVFISIGLMLMMIYLFGCASTLLDREDRLRKHEVTDGKVGINITTATRRLAIVQPSGRTCSELSPPAVIQANTSGEIGINSGTQDEIVSASGERDETAVKLLETTERIECLRIALFHACGIGVQNEMSADEESKLLQNTIQMCGLWGSSFTIEE</sequence>
<accession>A0A4Z0WIF6</accession>
<dbReference type="Proteomes" id="UP000297475">
    <property type="component" value="Unassembled WGS sequence"/>
</dbReference>
<evidence type="ECO:0000256" key="1">
    <source>
        <dbReference type="SAM" id="Phobius"/>
    </source>
</evidence>
<protein>
    <submittedName>
        <fullName evidence="2">Uncharacterized protein</fullName>
    </submittedName>
</protein>
<keyword evidence="1" id="KW-0472">Membrane</keyword>
<keyword evidence="1" id="KW-1133">Transmembrane helix</keyword>
<keyword evidence="3" id="KW-1185">Reference proteome</keyword>
<evidence type="ECO:0000313" key="3">
    <source>
        <dbReference type="Proteomes" id="UP000297475"/>
    </source>
</evidence>
<organism evidence="2 3">
    <name type="scientific">Natronospirillum operosum</name>
    <dbReference type="NCBI Taxonomy" id="2759953"/>
    <lineage>
        <taxon>Bacteria</taxon>
        <taxon>Pseudomonadati</taxon>
        <taxon>Pseudomonadota</taxon>
        <taxon>Gammaproteobacteria</taxon>
        <taxon>Oceanospirillales</taxon>
        <taxon>Natronospirillaceae</taxon>
        <taxon>Natronospirillum</taxon>
    </lineage>
</organism>
<comment type="caution">
    <text evidence="2">The sequence shown here is derived from an EMBL/GenBank/DDBJ whole genome shotgun (WGS) entry which is preliminary data.</text>
</comment>
<dbReference type="AlphaFoldDB" id="A0A4Z0WIF6"/>
<dbReference type="RefSeq" id="WP_135481077.1">
    <property type="nucleotide sequence ID" value="NZ_SRMF01000001.1"/>
</dbReference>
<name>A0A4Z0WIF6_9GAMM</name>
<gene>
    <name evidence="2" type="ORF">E4656_03075</name>
</gene>